<sequence length="185" mass="20961">MIEIQKNDENEESINALKNIITNVTIVDNDDKDPLILTSDLEIANSQPLIQTSSTAIGHPFISQLLIERAEINLLPILTLIRYSLNVYNSFYSTKKSVALRLKPEIQQAKLKEARNAALNELYQQLAKTTLVGLIPPPPQVVIRRPVASVGLRAWDRLALWRIIYMSSTKTWDQNSVILFSKFGY</sequence>
<dbReference type="Proteomes" id="UP000324800">
    <property type="component" value="Unassembled WGS sequence"/>
</dbReference>
<organism evidence="1 2">
    <name type="scientific">Streblomastix strix</name>
    <dbReference type="NCBI Taxonomy" id="222440"/>
    <lineage>
        <taxon>Eukaryota</taxon>
        <taxon>Metamonada</taxon>
        <taxon>Preaxostyla</taxon>
        <taxon>Oxymonadida</taxon>
        <taxon>Streblomastigidae</taxon>
        <taxon>Streblomastix</taxon>
    </lineage>
</organism>
<feature type="non-terminal residue" evidence="1">
    <location>
        <position position="185"/>
    </location>
</feature>
<name>A0A5J4QED1_9EUKA</name>
<protein>
    <submittedName>
        <fullName evidence="1">Uncharacterized protein</fullName>
    </submittedName>
</protein>
<reference evidence="1 2" key="1">
    <citation type="submission" date="2019-03" db="EMBL/GenBank/DDBJ databases">
        <title>Single cell metagenomics reveals metabolic interactions within the superorganism composed of flagellate Streblomastix strix and complex community of Bacteroidetes bacteria on its surface.</title>
        <authorList>
            <person name="Treitli S.C."/>
            <person name="Kolisko M."/>
            <person name="Husnik F."/>
            <person name="Keeling P."/>
            <person name="Hampl V."/>
        </authorList>
    </citation>
    <scope>NUCLEOTIDE SEQUENCE [LARGE SCALE GENOMIC DNA]</scope>
    <source>
        <strain evidence="1">ST1C</strain>
    </source>
</reference>
<comment type="caution">
    <text evidence="1">The sequence shown here is derived from an EMBL/GenBank/DDBJ whole genome shotgun (WGS) entry which is preliminary data.</text>
</comment>
<accession>A0A5J4QED1</accession>
<evidence type="ECO:0000313" key="1">
    <source>
        <dbReference type="EMBL" id="KAA6319201.1"/>
    </source>
</evidence>
<dbReference type="EMBL" id="SNRW01045968">
    <property type="protein sequence ID" value="KAA6319201.1"/>
    <property type="molecule type" value="Genomic_DNA"/>
</dbReference>
<dbReference type="AlphaFoldDB" id="A0A5J4QED1"/>
<gene>
    <name evidence="1" type="ORF">EZS28_054849</name>
</gene>
<evidence type="ECO:0000313" key="2">
    <source>
        <dbReference type="Proteomes" id="UP000324800"/>
    </source>
</evidence>
<proteinExistence type="predicted"/>